<evidence type="ECO:0000256" key="6">
    <source>
        <dbReference type="ARBA" id="ARBA00023316"/>
    </source>
</evidence>
<keyword evidence="3" id="KW-0133">Cell shape</keyword>
<keyword evidence="5" id="KW-0012">Acyltransferase</keyword>
<dbReference type="Gene3D" id="3.40.630.30">
    <property type="match status" value="1"/>
</dbReference>
<evidence type="ECO:0000256" key="5">
    <source>
        <dbReference type="ARBA" id="ARBA00023315"/>
    </source>
</evidence>
<dbReference type="AlphaFoldDB" id="A0A519BK21"/>
<keyword evidence="4" id="KW-0573">Peptidoglycan synthesis</keyword>
<evidence type="ECO:0000256" key="1">
    <source>
        <dbReference type="ARBA" id="ARBA00009943"/>
    </source>
</evidence>
<sequence length="252" mass="30076">MIQIVTKKFLLNKYQIWFPQKPILRNSFKIAVYLRCKKKYFTFAFIREEHFTILININQSEDSIFKQFAPNTRNEIRRAEKEGVIFNLLENNINNINLFVEFYNKFTRLKNLKEIKNDILLNSMKSLIITSATMDNKENIIANPLVMHVYIMDNEEKRAVLMFSASLFRAEEFNDIKHIIGNANRFLHFKDMLYFKSLGLSYYDFGGYAMSKDSQDLKNINFFKKSFGGNIVKEYDYYSFLYFLGKKIMKIF</sequence>
<dbReference type="GO" id="GO:0008360">
    <property type="term" value="P:regulation of cell shape"/>
    <property type="evidence" value="ECO:0007669"/>
    <property type="project" value="UniProtKB-KW"/>
</dbReference>
<dbReference type="EMBL" id="SGBB01000029">
    <property type="protein sequence ID" value="RZD17613.1"/>
    <property type="molecule type" value="Genomic_DNA"/>
</dbReference>
<organism evidence="7 8">
    <name type="scientific">Candidatus Acididesulfobacter diazotrophicus</name>
    <dbReference type="NCBI Taxonomy" id="2597226"/>
    <lineage>
        <taxon>Bacteria</taxon>
        <taxon>Deltaproteobacteria</taxon>
        <taxon>Candidatus Acidulodesulfobacterales</taxon>
        <taxon>Candidatus Acididesulfobacter</taxon>
    </lineage>
</organism>
<reference evidence="7 8" key="1">
    <citation type="journal article" date="2019" name="ISME J.">
        <title>Insights into ecological role of a new deltaproteobacterial order Candidatus Acidulodesulfobacterales by metagenomics and metatranscriptomics.</title>
        <authorList>
            <person name="Tan S."/>
            <person name="Liu J."/>
            <person name="Fang Y."/>
            <person name="Hedlund B.P."/>
            <person name="Lian Z.H."/>
            <person name="Huang L.Y."/>
            <person name="Li J.T."/>
            <person name="Huang L.N."/>
            <person name="Li W.J."/>
            <person name="Jiang H.C."/>
            <person name="Dong H.L."/>
            <person name="Shu W.S."/>
        </authorList>
    </citation>
    <scope>NUCLEOTIDE SEQUENCE [LARGE SCALE GENOMIC DNA]</scope>
    <source>
        <strain evidence="7">AP1</strain>
    </source>
</reference>
<dbReference type="SUPFAM" id="SSF55729">
    <property type="entry name" value="Acyl-CoA N-acyltransferases (Nat)"/>
    <property type="match status" value="1"/>
</dbReference>
<dbReference type="GO" id="GO:0071555">
    <property type="term" value="P:cell wall organization"/>
    <property type="evidence" value="ECO:0007669"/>
    <property type="project" value="UniProtKB-KW"/>
</dbReference>
<dbReference type="GO" id="GO:0016755">
    <property type="term" value="F:aminoacyltransferase activity"/>
    <property type="evidence" value="ECO:0007669"/>
    <property type="project" value="InterPro"/>
</dbReference>
<dbReference type="Proteomes" id="UP000319296">
    <property type="component" value="Unassembled WGS sequence"/>
</dbReference>
<dbReference type="PANTHER" id="PTHR36174">
    <property type="entry name" value="LIPID II:GLYCINE GLYCYLTRANSFERASE"/>
    <property type="match status" value="1"/>
</dbReference>
<dbReference type="InterPro" id="IPR003447">
    <property type="entry name" value="FEMABX"/>
</dbReference>
<proteinExistence type="inferred from homology"/>
<dbReference type="InterPro" id="IPR050644">
    <property type="entry name" value="PG_Glycine_Bridge_Synth"/>
</dbReference>
<evidence type="ECO:0000313" key="7">
    <source>
        <dbReference type="EMBL" id="RZD17613.1"/>
    </source>
</evidence>
<dbReference type="PROSITE" id="PS51191">
    <property type="entry name" value="FEMABX"/>
    <property type="match status" value="1"/>
</dbReference>
<dbReference type="PANTHER" id="PTHR36174:SF1">
    <property type="entry name" value="LIPID II:GLYCINE GLYCYLTRANSFERASE"/>
    <property type="match status" value="1"/>
</dbReference>
<protein>
    <recommendedName>
        <fullName evidence="9">Peptidoglycan bridge formation glycyltransferase FemA/FemB family protein</fullName>
    </recommendedName>
</protein>
<evidence type="ECO:0000313" key="8">
    <source>
        <dbReference type="Proteomes" id="UP000319296"/>
    </source>
</evidence>
<keyword evidence="6" id="KW-0961">Cell wall biogenesis/degradation</keyword>
<comment type="caution">
    <text evidence="7">The sequence shown here is derived from an EMBL/GenBank/DDBJ whole genome shotgun (WGS) entry which is preliminary data.</text>
</comment>
<comment type="similarity">
    <text evidence="1">Belongs to the FemABX family.</text>
</comment>
<evidence type="ECO:0008006" key="9">
    <source>
        <dbReference type="Google" id="ProtNLM"/>
    </source>
</evidence>
<gene>
    <name evidence="7" type="ORF">EVG15_10265</name>
</gene>
<evidence type="ECO:0000256" key="2">
    <source>
        <dbReference type="ARBA" id="ARBA00022679"/>
    </source>
</evidence>
<keyword evidence="2" id="KW-0808">Transferase</keyword>
<name>A0A519BK21_9DELT</name>
<dbReference type="GO" id="GO:0009252">
    <property type="term" value="P:peptidoglycan biosynthetic process"/>
    <property type="evidence" value="ECO:0007669"/>
    <property type="project" value="UniProtKB-KW"/>
</dbReference>
<evidence type="ECO:0000256" key="3">
    <source>
        <dbReference type="ARBA" id="ARBA00022960"/>
    </source>
</evidence>
<evidence type="ECO:0000256" key="4">
    <source>
        <dbReference type="ARBA" id="ARBA00022984"/>
    </source>
</evidence>
<accession>A0A519BK21</accession>
<dbReference type="InterPro" id="IPR016181">
    <property type="entry name" value="Acyl_CoA_acyltransferase"/>
</dbReference>